<feature type="compositionally biased region" description="Basic and acidic residues" evidence="1">
    <location>
        <begin position="339"/>
        <end position="348"/>
    </location>
</feature>
<keyword evidence="3" id="KW-1185">Reference proteome</keyword>
<evidence type="ECO:0000313" key="3">
    <source>
        <dbReference type="Proteomes" id="UP000250043"/>
    </source>
</evidence>
<protein>
    <submittedName>
        <fullName evidence="2">Uncharacterized protein</fullName>
    </submittedName>
</protein>
<feature type="compositionally biased region" description="Low complexity" evidence="1">
    <location>
        <begin position="236"/>
        <end position="252"/>
    </location>
</feature>
<feature type="compositionally biased region" description="Low complexity" evidence="1">
    <location>
        <begin position="312"/>
        <end position="321"/>
    </location>
</feature>
<dbReference type="EMBL" id="KV722354">
    <property type="protein sequence ID" value="OCH93486.1"/>
    <property type="molecule type" value="Genomic_DNA"/>
</dbReference>
<feature type="compositionally biased region" description="Low complexity" evidence="1">
    <location>
        <begin position="276"/>
        <end position="292"/>
    </location>
</feature>
<reference evidence="2 3" key="1">
    <citation type="submission" date="2016-07" db="EMBL/GenBank/DDBJ databases">
        <title>Draft genome of the white-rot fungus Obba rivulosa 3A-2.</title>
        <authorList>
            <consortium name="DOE Joint Genome Institute"/>
            <person name="Miettinen O."/>
            <person name="Riley R."/>
            <person name="Acob R."/>
            <person name="Barry K."/>
            <person name="Cullen D."/>
            <person name="De Vries R."/>
            <person name="Hainaut M."/>
            <person name="Hatakka A."/>
            <person name="Henrissat B."/>
            <person name="Hilden K."/>
            <person name="Kuo R."/>
            <person name="Labutti K."/>
            <person name="Lipzen A."/>
            <person name="Makela M.R."/>
            <person name="Sandor L."/>
            <person name="Spatafora J.W."/>
            <person name="Grigoriev I.V."/>
            <person name="Hibbett D.S."/>
        </authorList>
    </citation>
    <scope>NUCLEOTIDE SEQUENCE [LARGE SCALE GENOMIC DNA]</scope>
    <source>
        <strain evidence="2 3">3A-2</strain>
    </source>
</reference>
<gene>
    <name evidence="2" type="ORF">OBBRIDRAFT_801838</name>
</gene>
<accession>A0A8E2J2U0</accession>
<sequence length="542" mass="59045">MASPALEADWILVSSDWWRTSFRAVPWAWPPRKPTSRSMTQEKEQTKEPLHPRPPHYHDLLYRTRRWIRLETPDARVQELELNGDLAGIRVAEEAVKQYEVDVCIRSLDIGDPLFKVDEKPALFTGELDEDKHAMEREKWDKQVRQLFGPDALERLAAASSASHTSTPTSPELDLTDSELSVESDPLPATPKVAKKSYAHAVHSDNDIEAPHDVLAPSPSKPLNAAALSFTPGAQPSASTSPPPSCVSSSSSPLNGASPLHMLPPCEFSFPTLNPPLSSSPAPRSNARSLPPTLRKDESGFYITSPPPPPTSSNSNPRPSSGRLPAFLTSAPRARHTSKTREMVDRLRKVPRARAKKSEPRRSATMPEDAPISEASKEADRNSVLLTEIDGWITSVTSTSPDDGWVAPPAPPVAPASRSSGRSHKRATSSMSSQVSQASGVVAPNPLMPGSHAPAVVPVYYPYVYAYPHYATPVYVPPAAPWAAPSMYGAGVQADGMHTDVYECRIRVVLSDCLTEDAVVTIRGTYSFMFGRICVPNLVVKQ</sequence>
<feature type="compositionally biased region" description="Basic and acidic residues" evidence="1">
    <location>
        <begin position="40"/>
        <end position="54"/>
    </location>
</feature>
<feature type="region of interest" description="Disordered" evidence="1">
    <location>
        <begin position="32"/>
        <end position="54"/>
    </location>
</feature>
<feature type="region of interest" description="Disordered" evidence="1">
    <location>
        <begin position="395"/>
        <end position="437"/>
    </location>
</feature>
<feature type="region of interest" description="Disordered" evidence="1">
    <location>
        <begin position="158"/>
        <end position="200"/>
    </location>
</feature>
<proteinExistence type="predicted"/>
<evidence type="ECO:0000256" key="1">
    <source>
        <dbReference type="SAM" id="MobiDB-lite"/>
    </source>
</evidence>
<organism evidence="2 3">
    <name type="scientific">Obba rivulosa</name>
    <dbReference type="NCBI Taxonomy" id="1052685"/>
    <lineage>
        <taxon>Eukaryota</taxon>
        <taxon>Fungi</taxon>
        <taxon>Dikarya</taxon>
        <taxon>Basidiomycota</taxon>
        <taxon>Agaricomycotina</taxon>
        <taxon>Agaricomycetes</taxon>
        <taxon>Polyporales</taxon>
        <taxon>Gelatoporiaceae</taxon>
        <taxon>Obba</taxon>
    </lineage>
</organism>
<dbReference type="Proteomes" id="UP000250043">
    <property type="component" value="Unassembled WGS sequence"/>
</dbReference>
<feature type="region of interest" description="Disordered" evidence="1">
    <location>
        <begin position="226"/>
        <end position="255"/>
    </location>
</feature>
<name>A0A8E2J2U0_9APHY</name>
<dbReference type="AlphaFoldDB" id="A0A8E2J2U0"/>
<feature type="compositionally biased region" description="Low complexity" evidence="1">
    <location>
        <begin position="158"/>
        <end position="171"/>
    </location>
</feature>
<evidence type="ECO:0000313" key="2">
    <source>
        <dbReference type="EMBL" id="OCH93486.1"/>
    </source>
</evidence>
<feature type="region of interest" description="Disordered" evidence="1">
    <location>
        <begin position="276"/>
        <end position="381"/>
    </location>
</feature>
<dbReference type="OrthoDB" id="2943086at2759"/>